<accession>A0A4P7LV90</accession>
<protein>
    <submittedName>
        <fullName evidence="3">Glycine zipper 2TM domain-containing protein</fullName>
    </submittedName>
</protein>
<feature type="signal peptide" evidence="1">
    <location>
        <begin position="1"/>
        <end position="29"/>
    </location>
</feature>
<gene>
    <name evidence="3" type="ORF">E0W60_35900</name>
</gene>
<dbReference type="KEGG" id="cox:E0W60_35900"/>
<evidence type="ECO:0000259" key="2">
    <source>
        <dbReference type="Pfam" id="PF05433"/>
    </source>
</evidence>
<evidence type="ECO:0000313" key="4">
    <source>
        <dbReference type="Proteomes" id="UP000295294"/>
    </source>
</evidence>
<keyword evidence="3" id="KW-0614">Plasmid</keyword>
<dbReference type="Proteomes" id="UP000295294">
    <property type="component" value="Plasmid unnamed4"/>
</dbReference>
<dbReference type="Pfam" id="PF05433">
    <property type="entry name" value="Rick_17kDa_Anti"/>
    <property type="match status" value="1"/>
</dbReference>
<dbReference type="OrthoDB" id="9099827at2"/>
<feature type="domain" description="Glycine zipper 2TM" evidence="2">
    <location>
        <begin position="76"/>
        <end position="116"/>
    </location>
</feature>
<geneLocation type="plasmid" evidence="3">
    <name>unnamed4</name>
</geneLocation>
<dbReference type="EMBL" id="CP038639">
    <property type="protein sequence ID" value="QBY56391.1"/>
    <property type="molecule type" value="Genomic_DNA"/>
</dbReference>
<dbReference type="InterPro" id="IPR008816">
    <property type="entry name" value="Gly_zipper_2TM_dom"/>
</dbReference>
<proteinExistence type="predicted"/>
<evidence type="ECO:0000313" key="3">
    <source>
        <dbReference type="EMBL" id="QBY56391.1"/>
    </source>
</evidence>
<reference evidence="3 4" key="1">
    <citation type="submission" date="2019-03" db="EMBL/GenBank/DDBJ databases">
        <title>Efficiently degradation of phenoxyalkanoic acid herbicides by Cupriavidus oxalaticus strain X32.</title>
        <authorList>
            <person name="Sheng X."/>
        </authorList>
    </citation>
    <scope>NUCLEOTIDE SEQUENCE [LARGE SCALE GENOMIC DNA]</scope>
    <source>
        <strain evidence="3 4">X32</strain>
        <plasmid evidence="3 4">unnamed4</plasmid>
    </source>
</reference>
<name>A0A4P7LV90_9BURK</name>
<feature type="chain" id="PRO_5020632853" evidence="1">
    <location>
        <begin position="30"/>
        <end position="167"/>
    </location>
</feature>
<keyword evidence="1" id="KW-0732">Signal</keyword>
<dbReference type="PROSITE" id="PS51257">
    <property type="entry name" value="PROKAR_LIPOPROTEIN"/>
    <property type="match status" value="1"/>
</dbReference>
<sequence>MMARFSFEALMFKRFFLLFLCCAVFTGCAAQPTSPNTYRATEALRTSSAEAVTVVRVRPVTIVDRDGIMSAHTGVPGVLGAVVGAVLGARIIGDGNGRYLAGALSGTVSAVIAQTAANQLSRRDGVEVIVRTDSGRQVVVTQDADQQFVSGERLFLVSGAGGYRLTR</sequence>
<evidence type="ECO:0000256" key="1">
    <source>
        <dbReference type="SAM" id="SignalP"/>
    </source>
</evidence>
<organism evidence="3 4">
    <name type="scientific">Cupriavidus oxalaticus</name>
    <dbReference type="NCBI Taxonomy" id="96344"/>
    <lineage>
        <taxon>Bacteria</taxon>
        <taxon>Pseudomonadati</taxon>
        <taxon>Pseudomonadota</taxon>
        <taxon>Betaproteobacteria</taxon>
        <taxon>Burkholderiales</taxon>
        <taxon>Burkholderiaceae</taxon>
        <taxon>Cupriavidus</taxon>
    </lineage>
</organism>
<dbReference type="GO" id="GO:0019867">
    <property type="term" value="C:outer membrane"/>
    <property type="evidence" value="ECO:0007669"/>
    <property type="project" value="InterPro"/>
</dbReference>
<dbReference type="AlphaFoldDB" id="A0A4P7LV90"/>